<evidence type="ECO:0000259" key="3">
    <source>
        <dbReference type="SMART" id="SM00939"/>
    </source>
</evidence>
<sequence>MRRLGTTALGLPNGPHRVSVERDLEVPTADGIALLADRYAPVDVERPPTVLVRSPYGRRGPFGLMCGQTFASHGFQAVVQSVRGGFGSGGVFEPLDEGEDGLATIAWLKEQPWFGGTFAMHGPSYLGYVQWAVAAEAGPELRALSMQVTASQFRDAINVGGTFALESTLIWVDLTSRMKHPLSGITTGIMSPRRARRAALSGRPLAELDVLATGEQQRFFQDLLVNGPDTPFWDKRDFSPTVSRVRAPVNMTGGWYDIFLPWQLKDYAALRAAGHRPYLTIGPWTHADQRMMRDSIGESLSWFRAHLLDDPGGLRERPVRVYVTDAGSRRSVGTVWSGPTGEWREFPDWPVPGMRERRWHLQPGGGLSRDRPPAASEPDRYRYDPAHPTPFLGGPTLMGDNHPVTDQRRLERRRDVLTYTSGELAEDLEIIGPVTAELFVRSDREHTDFVVRLCDVAPDGESRNLCEGMRRLVPGTPEAGADGVRQVALELWPAGHRFRAGHRIRVQVCSGAYPRVARNPGTGEPIGTAHRMLTADQEIFHDPGRPSAIVLPEMPEVPKPPDTEDTTDATGATGATDVREDLEAAEGVEAADAPDAAPGP</sequence>
<evidence type="ECO:0000256" key="2">
    <source>
        <dbReference type="SAM" id="MobiDB-lite"/>
    </source>
</evidence>
<feature type="compositionally biased region" description="Basic and acidic residues" evidence="2">
    <location>
        <begin position="368"/>
        <end position="384"/>
    </location>
</feature>
<dbReference type="NCBIfam" id="TIGR00976">
    <property type="entry name" value="CocE_NonD"/>
    <property type="match status" value="1"/>
</dbReference>
<dbReference type="InterPro" id="IPR005674">
    <property type="entry name" value="CocE/Ser_esterase"/>
</dbReference>
<accession>A0A931GL70</accession>
<dbReference type="InterPro" id="IPR029058">
    <property type="entry name" value="AB_hydrolase_fold"/>
</dbReference>
<dbReference type="InterPro" id="IPR013736">
    <property type="entry name" value="Xaa-Pro_dipept_C"/>
</dbReference>
<dbReference type="RefSeq" id="WP_197016518.1">
    <property type="nucleotide sequence ID" value="NZ_BAABES010000011.1"/>
</dbReference>
<dbReference type="AlphaFoldDB" id="A0A931GL70"/>
<dbReference type="EMBL" id="JADOUA010000001">
    <property type="protein sequence ID" value="MBG6090800.1"/>
    <property type="molecule type" value="Genomic_DNA"/>
</dbReference>
<dbReference type="Gene3D" id="3.40.50.1820">
    <property type="entry name" value="alpha/beta hydrolase"/>
    <property type="match status" value="1"/>
</dbReference>
<organism evidence="4 5">
    <name type="scientific">Actinomadura viridis</name>
    <dbReference type="NCBI Taxonomy" id="58110"/>
    <lineage>
        <taxon>Bacteria</taxon>
        <taxon>Bacillati</taxon>
        <taxon>Actinomycetota</taxon>
        <taxon>Actinomycetes</taxon>
        <taxon>Streptosporangiales</taxon>
        <taxon>Thermomonosporaceae</taxon>
        <taxon>Actinomadura</taxon>
    </lineage>
</organism>
<reference evidence="4" key="1">
    <citation type="submission" date="2020-11" db="EMBL/GenBank/DDBJ databases">
        <title>Sequencing the genomes of 1000 actinobacteria strains.</title>
        <authorList>
            <person name="Klenk H.-P."/>
        </authorList>
    </citation>
    <scope>NUCLEOTIDE SEQUENCE</scope>
    <source>
        <strain evidence="4">DSM 43175</strain>
    </source>
</reference>
<name>A0A931GL70_9ACTN</name>
<dbReference type="SMART" id="SM00939">
    <property type="entry name" value="PepX_C"/>
    <property type="match status" value="1"/>
</dbReference>
<comment type="caution">
    <text evidence="4">The sequence shown here is derived from an EMBL/GenBank/DDBJ whole genome shotgun (WGS) entry which is preliminary data.</text>
</comment>
<dbReference type="InterPro" id="IPR008979">
    <property type="entry name" value="Galactose-bd-like_sf"/>
</dbReference>
<evidence type="ECO:0000313" key="5">
    <source>
        <dbReference type="Proteomes" id="UP000614047"/>
    </source>
</evidence>
<dbReference type="InterPro" id="IPR000383">
    <property type="entry name" value="Xaa-Pro-like_dom"/>
</dbReference>
<gene>
    <name evidence="4" type="ORF">IW256_004913</name>
</gene>
<feature type="region of interest" description="Disordered" evidence="2">
    <location>
        <begin position="360"/>
        <end position="384"/>
    </location>
</feature>
<evidence type="ECO:0000256" key="1">
    <source>
        <dbReference type="ARBA" id="ARBA00022801"/>
    </source>
</evidence>
<dbReference type="Gene3D" id="1.10.3020.10">
    <property type="entry name" value="alpha-amino acid ester hydrolase ( Helical cap domain)"/>
    <property type="match status" value="1"/>
</dbReference>
<dbReference type="Pfam" id="PF02129">
    <property type="entry name" value="Peptidase_S15"/>
    <property type="match status" value="1"/>
</dbReference>
<keyword evidence="1 4" id="KW-0378">Hydrolase</keyword>
<protein>
    <submittedName>
        <fullName evidence="4">CocE/NonD family hydrolase</fullName>
    </submittedName>
</protein>
<dbReference type="GO" id="GO:0008239">
    <property type="term" value="F:dipeptidyl-peptidase activity"/>
    <property type="evidence" value="ECO:0007669"/>
    <property type="project" value="InterPro"/>
</dbReference>
<feature type="compositionally biased region" description="Low complexity" evidence="2">
    <location>
        <begin position="585"/>
        <end position="600"/>
    </location>
</feature>
<proteinExistence type="predicted"/>
<dbReference type="Proteomes" id="UP000614047">
    <property type="component" value="Unassembled WGS sequence"/>
</dbReference>
<feature type="domain" description="Xaa-Pro dipeptidyl-peptidase C-terminal" evidence="3">
    <location>
        <begin position="300"/>
        <end position="550"/>
    </location>
</feature>
<dbReference type="SUPFAM" id="SSF49785">
    <property type="entry name" value="Galactose-binding domain-like"/>
    <property type="match status" value="1"/>
</dbReference>
<feature type="region of interest" description="Disordered" evidence="2">
    <location>
        <begin position="552"/>
        <end position="600"/>
    </location>
</feature>
<evidence type="ECO:0000313" key="4">
    <source>
        <dbReference type="EMBL" id="MBG6090800.1"/>
    </source>
</evidence>
<keyword evidence="5" id="KW-1185">Reference proteome</keyword>
<dbReference type="Pfam" id="PF08530">
    <property type="entry name" value="PepX_C"/>
    <property type="match status" value="1"/>
</dbReference>
<dbReference type="Gene3D" id="2.60.120.260">
    <property type="entry name" value="Galactose-binding domain-like"/>
    <property type="match status" value="1"/>
</dbReference>
<dbReference type="SUPFAM" id="SSF53474">
    <property type="entry name" value="alpha/beta-Hydrolases"/>
    <property type="match status" value="1"/>
</dbReference>